<feature type="non-terminal residue" evidence="1">
    <location>
        <position position="1"/>
    </location>
</feature>
<proteinExistence type="predicted"/>
<dbReference type="OrthoDB" id="6288409at2759"/>
<comment type="caution">
    <text evidence="1">The sequence shown here is derived from an EMBL/GenBank/DDBJ whole genome shotgun (WGS) entry which is preliminary data.</text>
</comment>
<evidence type="ECO:0000313" key="2">
    <source>
        <dbReference type="Proteomes" id="UP000728185"/>
    </source>
</evidence>
<sequence length="238" mass="25900">CKKYTDQPRHLVIFKIKPFIIPTCVTAYDGPQSYDLANPDDLSEVQVIKVCAMHEQGDTGQPIPTNNTFHPNMSSGLCSTNLANISRKPYSIQSFQDADEAAITRSSTLMSSLDQDALLLSASDEEVEPHENGDPANSSILCNSSRTAPAVPARLSLLGNSTVPVCAEGQQSVQTQPQTLPVSRVVDWTTDSMNYTASRPQSVHQSPVDRQLDVLDVSAGCENMYLAVVALTWPYKIT</sequence>
<protein>
    <submittedName>
        <fullName evidence="1">Uncharacterized protein</fullName>
    </submittedName>
</protein>
<accession>A0A8E0S0M6</accession>
<gene>
    <name evidence="1" type="ORF">FBUS_06872</name>
</gene>
<dbReference type="Proteomes" id="UP000728185">
    <property type="component" value="Unassembled WGS sequence"/>
</dbReference>
<name>A0A8E0S0M6_9TREM</name>
<keyword evidence="2" id="KW-1185">Reference proteome</keyword>
<dbReference type="AlphaFoldDB" id="A0A8E0S0M6"/>
<dbReference type="EMBL" id="LUCM01003140">
    <property type="protein sequence ID" value="KAA0196277.1"/>
    <property type="molecule type" value="Genomic_DNA"/>
</dbReference>
<evidence type="ECO:0000313" key="1">
    <source>
        <dbReference type="EMBL" id="KAA0196277.1"/>
    </source>
</evidence>
<reference evidence="1" key="1">
    <citation type="submission" date="2019-05" db="EMBL/GenBank/DDBJ databases">
        <title>Annotation for the trematode Fasciolopsis buski.</title>
        <authorList>
            <person name="Choi Y.-J."/>
        </authorList>
    </citation>
    <scope>NUCLEOTIDE SEQUENCE</scope>
    <source>
        <strain evidence="1">HT</strain>
        <tissue evidence="1">Whole worm</tissue>
    </source>
</reference>
<organism evidence="1 2">
    <name type="scientific">Fasciolopsis buskii</name>
    <dbReference type="NCBI Taxonomy" id="27845"/>
    <lineage>
        <taxon>Eukaryota</taxon>
        <taxon>Metazoa</taxon>
        <taxon>Spiralia</taxon>
        <taxon>Lophotrochozoa</taxon>
        <taxon>Platyhelminthes</taxon>
        <taxon>Trematoda</taxon>
        <taxon>Digenea</taxon>
        <taxon>Plagiorchiida</taxon>
        <taxon>Echinostomata</taxon>
        <taxon>Echinostomatoidea</taxon>
        <taxon>Fasciolidae</taxon>
        <taxon>Fasciolopsis</taxon>
    </lineage>
</organism>